<evidence type="ECO:0000313" key="1">
    <source>
        <dbReference type="EMBL" id="BAU28387.1"/>
    </source>
</evidence>
<reference evidence="1 2" key="1">
    <citation type="submission" date="2015-12" db="EMBL/GenBank/DDBJ databases">
        <title>Genome sequence of Aneurinibacillus soli.</title>
        <authorList>
            <person name="Lee J.S."/>
            <person name="Lee K.C."/>
            <person name="Kim K.K."/>
            <person name="Lee B.W."/>
        </authorList>
    </citation>
    <scope>NUCLEOTIDE SEQUENCE [LARGE SCALE GENOMIC DNA]</scope>
    <source>
        <strain evidence="1 2">CB4</strain>
    </source>
</reference>
<dbReference type="AlphaFoldDB" id="A0A0U5C7Z2"/>
<dbReference type="EMBL" id="AP017312">
    <property type="protein sequence ID" value="BAU28387.1"/>
    <property type="molecule type" value="Genomic_DNA"/>
</dbReference>
<dbReference type="KEGG" id="asoc:CB4_02561"/>
<keyword evidence="2" id="KW-1185">Reference proteome</keyword>
<name>A0A0U5C7Z2_9BACL</name>
<evidence type="ECO:0008006" key="3">
    <source>
        <dbReference type="Google" id="ProtNLM"/>
    </source>
</evidence>
<proteinExistence type="predicted"/>
<dbReference type="Pfam" id="PF09932">
    <property type="entry name" value="DUF2164"/>
    <property type="match status" value="1"/>
</dbReference>
<evidence type="ECO:0000313" key="2">
    <source>
        <dbReference type="Proteomes" id="UP000217696"/>
    </source>
</evidence>
<sequence>MEQLYTIYIDGGSLMLIKKIPKELKEGIISNIQQYFSEERDEPIGNLAAEQLLDFIMNQTAPIIYNQALNDARTVIQQQFTSLEEEIYALHAKM</sequence>
<dbReference type="InterPro" id="IPR018680">
    <property type="entry name" value="DUF2164"/>
</dbReference>
<dbReference type="Proteomes" id="UP000217696">
    <property type="component" value="Chromosome"/>
</dbReference>
<accession>A0A0U5C7Z2</accession>
<gene>
    <name evidence="1" type="ORF">CB4_02561</name>
</gene>
<organism evidence="1 2">
    <name type="scientific">Aneurinibacillus soli</name>
    <dbReference type="NCBI Taxonomy" id="1500254"/>
    <lineage>
        <taxon>Bacteria</taxon>
        <taxon>Bacillati</taxon>
        <taxon>Bacillota</taxon>
        <taxon>Bacilli</taxon>
        <taxon>Bacillales</taxon>
        <taxon>Paenibacillaceae</taxon>
        <taxon>Aneurinibacillus group</taxon>
        <taxon>Aneurinibacillus</taxon>
    </lineage>
</organism>
<protein>
    <recommendedName>
        <fullName evidence="3">DUF2164 domain-containing protein</fullName>
    </recommendedName>
</protein>